<dbReference type="AlphaFoldDB" id="A0A563TY63"/>
<proteinExistence type="predicted"/>
<name>A0A563TY63_9SPHI</name>
<evidence type="ECO:0000259" key="3">
    <source>
        <dbReference type="Pfam" id="PF13505"/>
    </source>
</evidence>
<dbReference type="Proteomes" id="UP000318010">
    <property type="component" value="Unassembled WGS sequence"/>
</dbReference>
<sequence length="253" mass="28601">MIKHTNSLKKYLLILVTLFFLSEAKAQSSLNYAAFGIGVSISRNRPYADTKRVDDNMSYAVTGNYFFTPYVPIGLEFQFGTLSGGGRTRELDAYGRTYKNDYKALLLHMDVQLGEVINYQGNTFLNLVKNFYAGAGLGGIYNNMADIQRENLFIENGAIGEKHGFEGKDSGLNFMVPLRFGYEFKIYNGYDQPNIRLDIGYQHNLTFGEGLDGYNDPSTKFKNNALDQYRQITVGIKVNFAGERSYDKEIKGY</sequence>
<accession>A0A563TY63</accession>
<protein>
    <submittedName>
        <fullName evidence="4">Outer membrane beta-barrel protein</fullName>
    </submittedName>
</protein>
<evidence type="ECO:0000256" key="2">
    <source>
        <dbReference type="SAM" id="SignalP"/>
    </source>
</evidence>
<dbReference type="OrthoDB" id="648040at2"/>
<organism evidence="4 5">
    <name type="scientific">Mucilaginibacter achroorhodeus</name>
    <dbReference type="NCBI Taxonomy" id="2599294"/>
    <lineage>
        <taxon>Bacteria</taxon>
        <taxon>Pseudomonadati</taxon>
        <taxon>Bacteroidota</taxon>
        <taxon>Sphingobacteriia</taxon>
        <taxon>Sphingobacteriales</taxon>
        <taxon>Sphingobacteriaceae</taxon>
        <taxon>Mucilaginibacter</taxon>
    </lineage>
</organism>
<gene>
    <name evidence="4" type="ORF">FPZ42_17605</name>
</gene>
<dbReference type="SUPFAM" id="SSF56925">
    <property type="entry name" value="OMPA-like"/>
    <property type="match status" value="1"/>
</dbReference>
<keyword evidence="1 2" id="KW-0732">Signal</keyword>
<feature type="signal peptide" evidence="2">
    <location>
        <begin position="1"/>
        <end position="26"/>
    </location>
</feature>
<evidence type="ECO:0000256" key="1">
    <source>
        <dbReference type="ARBA" id="ARBA00022729"/>
    </source>
</evidence>
<feature type="domain" description="Outer membrane protein beta-barrel" evidence="3">
    <location>
        <begin position="14"/>
        <end position="240"/>
    </location>
</feature>
<evidence type="ECO:0000313" key="5">
    <source>
        <dbReference type="Proteomes" id="UP000318010"/>
    </source>
</evidence>
<dbReference type="InterPro" id="IPR027385">
    <property type="entry name" value="Beta-barrel_OMP"/>
</dbReference>
<dbReference type="InterPro" id="IPR011250">
    <property type="entry name" value="OMP/PagP_B-barrel"/>
</dbReference>
<comment type="caution">
    <text evidence="4">The sequence shown here is derived from an EMBL/GenBank/DDBJ whole genome shotgun (WGS) entry which is preliminary data.</text>
</comment>
<keyword evidence="5" id="KW-1185">Reference proteome</keyword>
<reference evidence="4 5" key="1">
    <citation type="submission" date="2019-07" db="EMBL/GenBank/DDBJ databases">
        <authorList>
            <person name="Kim J."/>
        </authorList>
    </citation>
    <scope>NUCLEOTIDE SEQUENCE [LARGE SCALE GENOMIC DNA]</scope>
    <source>
        <strain evidence="4 5">MJ1a</strain>
    </source>
</reference>
<dbReference type="EMBL" id="VOEI01000007">
    <property type="protein sequence ID" value="TWR24295.1"/>
    <property type="molecule type" value="Genomic_DNA"/>
</dbReference>
<dbReference type="Pfam" id="PF13505">
    <property type="entry name" value="OMP_b-brl"/>
    <property type="match status" value="1"/>
</dbReference>
<evidence type="ECO:0000313" key="4">
    <source>
        <dbReference type="EMBL" id="TWR24295.1"/>
    </source>
</evidence>
<feature type="chain" id="PRO_5021914596" evidence="2">
    <location>
        <begin position="27"/>
        <end position="253"/>
    </location>
</feature>